<dbReference type="PATRIC" id="fig|161398.10.peg.632"/>
<evidence type="ECO:0000256" key="1">
    <source>
        <dbReference type="SAM" id="Phobius"/>
    </source>
</evidence>
<sequence length="281" mass="32202">MGFGNALTSALSYKFKIGNIDLKVIIFKYKKSFLAICALIILIAGFYIDAVAGIITKPISYAAPPPFVEQYKELIQYSEPEMIIQTVDMSELGRDLSEHKKWIEGFSYEEVLVYKSIMLSESPSELWQLFTHPELDQRIKIASALAAVNIKYTHNEESGFSEKRNQFWLDSIAHMPDIRNALSEALIESARSGEYNRIPYTLAWLPEQGAETVELFLWAARHHPDHNVRRSCMYYVTILSKDKKMVETLLTDAKRDPSYGMRTLALNLRYRQLVGTLPNVH</sequence>
<keyword evidence="1" id="KW-1133">Transmembrane helix</keyword>
<evidence type="ECO:0000313" key="2">
    <source>
        <dbReference type="EMBL" id="ALO41141.1"/>
    </source>
</evidence>
<dbReference type="Proteomes" id="UP000061457">
    <property type="component" value="Chromosome I"/>
</dbReference>
<organism evidence="2 3">
    <name type="scientific">Pseudoalteromonas phenolica</name>
    <dbReference type="NCBI Taxonomy" id="161398"/>
    <lineage>
        <taxon>Bacteria</taxon>
        <taxon>Pseudomonadati</taxon>
        <taxon>Pseudomonadota</taxon>
        <taxon>Gammaproteobacteria</taxon>
        <taxon>Alteromonadales</taxon>
        <taxon>Pseudoalteromonadaceae</taxon>
        <taxon>Pseudoalteromonas</taxon>
    </lineage>
</organism>
<proteinExistence type="predicted"/>
<feature type="transmembrane region" description="Helical" evidence="1">
    <location>
        <begin position="33"/>
        <end position="55"/>
    </location>
</feature>
<gene>
    <name evidence="2" type="ORF">PP2015_621</name>
</gene>
<protein>
    <submittedName>
        <fullName evidence="2">Uncharacterized protein</fullName>
    </submittedName>
</protein>
<dbReference type="AlphaFoldDB" id="A0A0S2JZB4"/>
<accession>A0A0S2JZB4</accession>
<name>A0A0S2JZB4_9GAMM</name>
<keyword evidence="3" id="KW-1185">Reference proteome</keyword>
<evidence type="ECO:0000313" key="3">
    <source>
        <dbReference type="Proteomes" id="UP000061457"/>
    </source>
</evidence>
<keyword evidence="1" id="KW-0472">Membrane</keyword>
<keyword evidence="1" id="KW-0812">Transmembrane</keyword>
<dbReference type="EMBL" id="CP013187">
    <property type="protein sequence ID" value="ALO41141.1"/>
    <property type="molecule type" value="Genomic_DNA"/>
</dbReference>
<reference evidence="2 3" key="1">
    <citation type="submission" date="2015-11" db="EMBL/GenBank/DDBJ databases">
        <authorList>
            <person name="Zhang Y."/>
            <person name="Guo Z."/>
        </authorList>
    </citation>
    <scope>NUCLEOTIDE SEQUENCE [LARGE SCALE GENOMIC DNA]</scope>
    <source>
        <strain evidence="2 3">KCTC 12086</strain>
    </source>
</reference>
<dbReference type="KEGG" id="pphe:PP2015_621"/>